<reference evidence="1 2" key="1">
    <citation type="submission" date="2024-06" db="EMBL/GenBank/DDBJ databases">
        <title>A chromosome level genome sequence of Diviner's sage (Salvia divinorum).</title>
        <authorList>
            <person name="Ford S.A."/>
            <person name="Ro D.-K."/>
            <person name="Ness R.W."/>
            <person name="Phillips M.A."/>
        </authorList>
    </citation>
    <scope>NUCLEOTIDE SEQUENCE [LARGE SCALE GENOMIC DNA]</scope>
    <source>
        <strain evidence="1">SAF-2024a</strain>
        <tissue evidence="1">Leaf</tissue>
    </source>
</reference>
<name>A0ABD1G8K8_SALDI</name>
<evidence type="ECO:0000313" key="2">
    <source>
        <dbReference type="Proteomes" id="UP001567538"/>
    </source>
</evidence>
<evidence type="ECO:0000313" key="1">
    <source>
        <dbReference type="EMBL" id="KAL1540463.1"/>
    </source>
</evidence>
<dbReference type="AlphaFoldDB" id="A0ABD1G8K8"/>
<proteinExistence type="predicted"/>
<sequence>MKLFSCHLNHKSKWGDLGRHHCNQRHPLVPLLFQGEVEAEVEEELEVVLEVEEEEELRLRELDLYLRNKVARALENNVSWN</sequence>
<protein>
    <submittedName>
        <fullName evidence="1">Uncharacterized protein</fullName>
    </submittedName>
</protein>
<dbReference type="Proteomes" id="UP001567538">
    <property type="component" value="Unassembled WGS sequence"/>
</dbReference>
<organism evidence="1 2">
    <name type="scientific">Salvia divinorum</name>
    <name type="common">Maria pastora</name>
    <name type="synonym">Diviner's sage</name>
    <dbReference type="NCBI Taxonomy" id="28513"/>
    <lineage>
        <taxon>Eukaryota</taxon>
        <taxon>Viridiplantae</taxon>
        <taxon>Streptophyta</taxon>
        <taxon>Embryophyta</taxon>
        <taxon>Tracheophyta</taxon>
        <taxon>Spermatophyta</taxon>
        <taxon>Magnoliopsida</taxon>
        <taxon>eudicotyledons</taxon>
        <taxon>Gunneridae</taxon>
        <taxon>Pentapetalae</taxon>
        <taxon>asterids</taxon>
        <taxon>lamiids</taxon>
        <taxon>Lamiales</taxon>
        <taxon>Lamiaceae</taxon>
        <taxon>Nepetoideae</taxon>
        <taxon>Mentheae</taxon>
        <taxon>Salviinae</taxon>
        <taxon>Salvia</taxon>
        <taxon>Salvia subgen. Calosphace</taxon>
    </lineage>
</organism>
<accession>A0ABD1G8K8</accession>
<keyword evidence="2" id="KW-1185">Reference proteome</keyword>
<comment type="caution">
    <text evidence="1">The sequence shown here is derived from an EMBL/GenBank/DDBJ whole genome shotgun (WGS) entry which is preliminary data.</text>
</comment>
<dbReference type="EMBL" id="JBEAFC010000009">
    <property type="protein sequence ID" value="KAL1540463.1"/>
    <property type="molecule type" value="Genomic_DNA"/>
</dbReference>
<gene>
    <name evidence="1" type="ORF">AAHA92_24816</name>
</gene>